<sequence>MSASHLRAQVECHSRCVMPRGVTRIQEFTLFASSFWVPLLGPHQNMNEVEQLPHHVDRLSLEDIVPEVAVRGLRGIASAGTSQVSRDMTQFIQIACPAVHIKGGDRGLSLCRAAGRPLTSK</sequence>
<proteinExistence type="predicted"/>
<evidence type="ECO:0000313" key="2">
    <source>
        <dbReference type="Proteomes" id="UP000299102"/>
    </source>
</evidence>
<gene>
    <name evidence="1" type="ORF">EVAR_98224_1</name>
</gene>
<comment type="caution">
    <text evidence="1">The sequence shown here is derived from an EMBL/GenBank/DDBJ whole genome shotgun (WGS) entry which is preliminary data.</text>
</comment>
<accession>A0A4C1Y6W2</accession>
<reference evidence="1 2" key="1">
    <citation type="journal article" date="2019" name="Commun. Biol.">
        <title>The bagworm genome reveals a unique fibroin gene that provides high tensile strength.</title>
        <authorList>
            <person name="Kono N."/>
            <person name="Nakamura H."/>
            <person name="Ohtoshi R."/>
            <person name="Tomita M."/>
            <person name="Numata K."/>
            <person name="Arakawa K."/>
        </authorList>
    </citation>
    <scope>NUCLEOTIDE SEQUENCE [LARGE SCALE GENOMIC DNA]</scope>
</reference>
<name>A0A4C1Y6W2_EUMVA</name>
<protein>
    <submittedName>
        <fullName evidence="1">Uncharacterized protein</fullName>
    </submittedName>
</protein>
<dbReference type="Proteomes" id="UP000299102">
    <property type="component" value="Unassembled WGS sequence"/>
</dbReference>
<keyword evidence="2" id="KW-1185">Reference proteome</keyword>
<evidence type="ECO:0000313" key="1">
    <source>
        <dbReference type="EMBL" id="GBP70644.1"/>
    </source>
</evidence>
<dbReference type="AlphaFoldDB" id="A0A4C1Y6W2"/>
<organism evidence="1 2">
    <name type="scientific">Eumeta variegata</name>
    <name type="common">Bagworm moth</name>
    <name type="synonym">Eumeta japonica</name>
    <dbReference type="NCBI Taxonomy" id="151549"/>
    <lineage>
        <taxon>Eukaryota</taxon>
        <taxon>Metazoa</taxon>
        <taxon>Ecdysozoa</taxon>
        <taxon>Arthropoda</taxon>
        <taxon>Hexapoda</taxon>
        <taxon>Insecta</taxon>
        <taxon>Pterygota</taxon>
        <taxon>Neoptera</taxon>
        <taxon>Endopterygota</taxon>
        <taxon>Lepidoptera</taxon>
        <taxon>Glossata</taxon>
        <taxon>Ditrysia</taxon>
        <taxon>Tineoidea</taxon>
        <taxon>Psychidae</taxon>
        <taxon>Oiketicinae</taxon>
        <taxon>Eumeta</taxon>
    </lineage>
</organism>
<dbReference type="EMBL" id="BGZK01001081">
    <property type="protein sequence ID" value="GBP70644.1"/>
    <property type="molecule type" value="Genomic_DNA"/>
</dbReference>